<comment type="caution">
    <text evidence="8">The sequence shown here is derived from an EMBL/GenBank/DDBJ whole genome shotgun (WGS) entry which is preliminary data.</text>
</comment>
<proteinExistence type="inferred from homology"/>
<dbReference type="InterPro" id="IPR036291">
    <property type="entry name" value="NAD(P)-bd_dom_sf"/>
</dbReference>
<evidence type="ECO:0000259" key="7">
    <source>
        <dbReference type="SMART" id="SM00859"/>
    </source>
</evidence>
<keyword evidence="4 5" id="KW-0560">Oxidoreductase</keyword>
<keyword evidence="5" id="KW-0963">Cytoplasm</keyword>
<comment type="catalytic activity">
    <reaction evidence="5">
        <text>N-acetyl-L-glutamate 5-semialdehyde + phosphate + NADP(+) = N-acetyl-L-glutamyl 5-phosphate + NADPH + H(+)</text>
        <dbReference type="Rhea" id="RHEA:21588"/>
        <dbReference type="ChEBI" id="CHEBI:15378"/>
        <dbReference type="ChEBI" id="CHEBI:29123"/>
        <dbReference type="ChEBI" id="CHEBI:43474"/>
        <dbReference type="ChEBI" id="CHEBI:57783"/>
        <dbReference type="ChEBI" id="CHEBI:57936"/>
        <dbReference type="ChEBI" id="CHEBI:58349"/>
        <dbReference type="EC" id="1.2.1.38"/>
    </reaction>
</comment>
<dbReference type="Pfam" id="PF01118">
    <property type="entry name" value="Semialdhyde_dh"/>
    <property type="match status" value="1"/>
</dbReference>
<comment type="function">
    <text evidence="5">Catalyzes the NADPH-dependent reduction of N-acetyl-5-glutamyl phosphate to yield N-acetyl-L-glutamate 5-semialdehyde.</text>
</comment>
<gene>
    <name evidence="5 8" type="primary">argC</name>
    <name evidence="8" type="ORF">ENX03_07030</name>
</gene>
<keyword evidence="2 5" id="KW-0028">Amino-acid biosynthesis</keyword>
<dbReference type="CDD" id="cd17895">
    <property type="entry name" value="AGPR_1_N"/>
    <property type="match status" value="1"/>
</dbReference>
<dbReference type="Gene3D" id="3.30.360.10">
    <property type="entry name" value="Dihydrodipicolinate Reductase, domain 2"/>
    <property type="match status" value="1"/>
</dbReference>
<evidence type="ECO:0000256" key="6">
    <source>
        <dbReference type="PROSITE-ProRule" id="PRU10010"/>
    </source>
</evidence>
<dbReference type="Pfam" id="PF22698">
    <property type="entry name" value="Semialdhyde_dhC_1"/>
    <property type="match status" value="1"/>
</dbReference>
<name>A0A7C3QZX2_9BACT</name>
<dbReference type="SUPFAM" id="SSF51735">
    <property type="entry name" value="NAD(P)-binding Rossmann-fold domains"/>
    <property type="match status" value="1"/>
</dbReference>
<dbReference type="SUPFAM" id="SSF55347">
    <property type="entry name" value="Glyceraldehyde-3-phosphate dehydrogenase-like, C-terminal domain"/>
    <property type="match status" value="1"/>
</dbReference>
<dbReference type="SMART" id="SM00859">
    <property type="entry name" value="Semialdhyde_dh"/>
    <property type="match status" value="1"/>
</dbReference>
<accession>A0A7C3QZX2</accession>
<evidence type="ECO:0000256" key="5">
    <source>
        <dbReference type="HAMAP-Rule" id="MF_00150"/>
    </source>
</evidence>
<keyword evidence="3 5" id="KW-0521">NADP</keyword>
<dbReference type="GO" id="GO:0003942">
    <property type="term" value="F:N-acetyl-gamma-glutamyl-phosphate reductase activity"/>
    <property type="evidence" value="ECO:0007669"/>
    <property type="project" value="UniProtKB-UniRule"/>
</dbReference>
<dbReference type="UniPathway" id="UPA00068">
    <property type="reaction ID" value="UER00108"/>
</dbReference>
<dbReference type="HAMAP" id="MF_00150">
    <property type="entry name" value="ArgC_type1"/>
    <property type="match status" value="1"/>
</dbReference>
<dbReference type="EC" id="1.2.1.38" evidence="5"/>
<sequence>MPPFFFVTLVLQELWDVDRVKVGIAGASGYGGGELLRLLLLHKNVEVVHLAADSRAGEKVTDVFPNLPVENLLERHPHDKPWKGIHVLFTALPAGESSKIARLYTDPGLKVIDLGPDFRFRSARKFEDIYKIKHPFPEAFSRTTYALVEWNRKALSTSSILSCPGCYPTGALMGILPFAKEGMISGGKIFVDGKSGVSGAGRGLTLDTHYPEIAEGMKPYKPFSHRHGPEMEEALETISDRHLDILFVPHLIPVNRGLLSTIYMDLDRPITQEQAWEVLHKAYKQEKGILLTEQAPHSVMVKGTNRTAISVRVFKNSVVVMTAIDNLLKGAAGQAVQAMNVAFGFDEMEGLPLYGDFP</sequence>
<dbReference type="EMBL" id="DTMM01000143">
    <property type="protein sequence ID" value="HFT93674.1"/>
    <property type="molecule type" value="Genomic_DNA"/>
</dbReference>
<comment type="subcellular location">
    <subcellularLocation>
        <location evidence="5">Cytoplasm</location>
    </subcellularLocation>
</comment>
<dbReference type="InterPro" id="IPR000534">
    <property type="entry name" value="Semialdehyde_DH_NAD-bd"/>
</dbReference>
<dbReference type="PANTHER" id="PTHR32338:SF10">
    <property type="entry name" value="N-ACETYL-GAMMA-GLUTAMYL-PHOSPHATE REDUCTASE, CHLOROPLASTIC-RELATED"/>
    <property type="match status" value="1"/>
</dbReference>
<evidence type="ECO:0000256" key="2">
    <source>
        <dbReference type="ARBA" id="ARBA00022605"/>
    </source>
</evidence>
<dbReference type="InterPro" id="IPR023013">
    <property type="entry name" value="AGPR_AS"/>
</dbReference>
<dbReference type="PANTHER" id="PTHR32338">
    <property type="entry name" value="N-ACETYL-GAMMA-GLUTAMYL-PHOSPHATE REDUCTASE, CHLOROPLASTIC-RELATED-RELATED"/>
    <property type="match status" value="1"/>
</dbReference>
<evidence type="ECO:0000256" key="3">
    <source>
        <dbReference type="ARBA" id="ARBA00022857"/>
    </source>
</evidence>
<dbReference type="InterPro" id="IPR050085">
    <property type="entry name" value="AGPR"/>
</dbReference>
<dbReference type="GO" id="GO:0070401">
    <property type="term" value="F:NADP+ binding"/>
    <property type="evidence" value="ECO:0007669"/>
    <property type="project" value="InterPro"/>
</dbReference>
<evidence type="ECO:0000256" key="4">
    <source>
        <dbReference type="ARBA" id="ARBA00023002"/>
    </source>
</evidence>
<dbReference type="PROSITE" id="PS01224">
    <property type="entry name" value="ARGC"/>
    <property type="match status" value="1"/>
</dbReference>
<dbReference type="CDD" id="cd23934">
    <property type="entry name" value="AGPR_1_C"/>
    <property type="match status" value="1"/>
</dbReference>
<dbReference type="GO" id="GO:0006526">
    <property type="term" value="P:L-arginine biosynthetic process"/>
    <property type="evidence" value="ECO:0007669"/>
    <property type="project" value="UniProtKB-UniRule"/>
</dbReference>
<feature type="domain" description="Semialdehyde dehydrogenase NAD-binding" evidence="7">
    <location>
        <begin position="21"/>
        <end position="158"/>
    </location>
</feature>
<organism evidence="8">
    <name type="scientific">Leptospirillum ferriphilum</name>
    <dbReference type="NCBI Taxonomy" id="178606"/>
    <lineage>
        <taxon>Bacteria</taxon>
        <taxon>Pseudomonadati</taxon>
        <taxon>Nitrospirota</taxon>
        <taxon>Nitrospiria</taxon>
        <taxon>Nitrospirales</taxon>
        <taxon>Nitrospiraceae</taxon>
        <taxon>Leptospirillum</taxon>
    </lineage>
</organism>
<dbReference type="InterPro" id="IPR058924">
    <property type="entry name" value="AGPR_dimerisation_dom"/>
</dbReference>
<evidence type="ECO:0000256" key="1">
    <source>
        <dbReference type="ARBA" id="ARBA00022571"/>
    </source>
</evidence>
<reference evidence="8" key="1">
    <citation type="journal article" date="2020" name="mSystems">
        <title>Genome- and Community-Level Interaction Insights into Carbon Utilization and Element Cycling Functions of Hydrothermarchaeota in Hydrothermal Sediment.</title>
        <authorList>
            <person name="Zhou Z."/>
            <person name="Liu Y."/>
            <person name="Xu W."/>
            <person name="Pan J."/>
            <person name="Luo Z.H."/>
            <person name="Li M."/>
        </authorList>
    </citation>
    <scope>NUCLEOTIDE SEQUENCE [LARGE SCALE GENOMIC DNA]</scope>
    <source>
        <strain evidence="8">SpSt-902</strain>
    </source>
</reference>
<comment type="similarity">
    <text evidence="5">Belongs to the NAGSA dehydrogenase family. Type 1 subfamily.</text>
</comment>
<dbReference type="GO" id="GO:0051287">
    <property type="term" value="F:NAD binding"/>
    <property type="evidence" value="ECO:0007669"/>
    <property type="project" value="InterPro"/>
</dbReference>
<dbReference type="InterPro" id="IPR000706">
    <property type="entry name" value="AGPR_type-1"/>
</dbReference>
<dbReference type="Gene3D" id="3.40.50.720">
    <property type="entry name" value="NAD(P)-binding Rossmann-like Domain"/>
    <property type="match status" value="1"/>
</dbReference>
<keyword evidence="1 5" id="KW-0055">Arginine biosynthesis</keyword>
<dbReference type="GO" id="GO:0005737">
    <property type="term" value="C:cytoplasm"/>
    <property type="evidence" value="ECO:0007669"/>
    <property type="project" value="UniProtKB-SubCell"/>
</dbReference>
<comment type="pathway">
    <text evidence="5">Amino-acid biosynthesis; L-arginine biosynthesis; N(2)-acetyl-L-ornithine from L-glutamate: step 3/4.</text>
</comment>
<evidence type="ECO:0000313" key="8">
    <source>
        <dbReference type="EMBL" id="HFT93674.1"/>
    </source>
</evidence>
<dbReference type="NCBIfam" id="TIGR01850">
    <property type="entry name" value="argC"/>
    <property type="match status" value="1"/>
</dbReference>
<protein>
    <recommendedName>
        <fullName evidence="5">N-acetyl-gamma-glutamyl-phosphate reductase</fullName>
        <shortName evidence="5">AGPR</shortName>
        <ecNumber evidence="5">1.2.1.38</ecNumber>
    </recommendedName>
    <alternativeName>
        <fullName evidence="5">N-acetyl-glutamate semialdehyde dehydrogenase</fullName>
        <shortName evidence="5">NAGSA dehydrogenase</shortName>
    </alternativeName>
</protein>
<dbReference type="AlphaFoldDB" id="A0A7C3QZX2"/>
<feature type="active site" evidence="5 6">
    <location>
        <position position="166"/>
    </location>
</feature>